<proteinExistence type="predicted"/>
<dbReference type="AlphaFoldDB" id="A0AAD4YPL8"/>
<dbReference type="InterPro" id="IPR055298">
    <property type="entry name" value="AtLOH3-like"/>
</dbReference>
<dbReference type="InterPro" id="IPR008906">
    <property type="entry name" value="HATC_C_dom"/>
</dbReference>
<dbReference type="PANTHER" id="PTHR11697">
    <property type="entry name" value="GENERAL TRANSCRIPTION FACTOR 2-RELATED ZINC FINGER PROTEIN"/>
    <property type="match status" value="1"/>
</dbReference>
<evidence type="ECO:0000259" key="2">
    <source>
        <dbReference type="SMART" id="SM00597"/>
    </source>
</evidence>
<dbReference type="EMBL" id="JAJFAZ020000007">
    <property type="protein sequence ID" value="KAI5316926.1"/>
    <property type="molecule type" value="Genomic_DNA"/>
</dbReference>
<dbReference type="SUPFAM" id="SSF53098">
    <property type="entry name" value="Ribonuclease H-like"/>
    <property type="match status" value="1"/>
</dbReference>
<dbReference type="InterPro" id="IPR006580">
    <property type="entry name" value="Znf_TTF"/>
</dbReference>
<organism evidence="3 4">
    <name type="scientific">Prunus dulcis</name>
    <name type="common">Almond</name>
    <name type="synonym">Amygdalus dulcis</name>
    <dbReference type="NCBI Taxonomy" id="3755"/>
    <lineage>
        <taxon>Eukaryota</taxon>
        <taxon>Viridiplantae</taxon>
        <taxon>Streptophyta</taxon>
        <taxon>Embryophyta</taxon>
        <taxon>Tracheophyta</taxon>
        <taxon>Spermatophyta</taxon>
        <taxon>Magnoliopsida</taxon>
        <taxon>eudicotyledons</taxon>
        <taxon>Gunneridae</taxon>
        <taxon>Pentapetalae</taxon>
        <taxon>rosids</taxon>
        <taxon>fabids</taxon>
        <taxon>Rosales</taxon>
        <taxon>Rosaceae</taxon>
        <taxon>Amygdaloideae</taxon>
        <taxon>Amygdaleae</taxon>
        <taxon>Prunus</taxon>
    </lineage>
</organism>
<feature type="domain" description="TTF-type" evidence="2">
    <location>
        <begin position="82"/>
        <end position="162"/>
    </location>
</feature>
<evidence type="ECO:0000256" key="1">
    <source>
        <dbReference type="SAM" id="MobiDB-lite"/>
    </source>
</evidence>
<name>A0AAD4YPL8_PRUDU</name>
<dbReference type="GO" id="GO:0046983">
    <property type="term" value="F:protein dimerization activity"/>
    <property type="evidence" value="ECO:0007669"/>
    <property type="project" value="InterPro"/>
</dbReference>
<dbReference type="Pfam" id="PF05699">
    <property type="entry name" value="Dimer_Tnp_hAT"/>
    <property type="match status" value="1"/>
</dbReference>
<feature type="region of interest" description="Disordered" evidence="1">
    <location>
        <begin position="1"/>
        <end position="26"/>
    </location>
</feature>
<gene>
    <name evidence="3" type="ORF">L3X38_036633</name>
</gene>
<accession>A0AAD4YPL8</accession>
<sequence>MEKYFKRKSELELSGPIGRSDDSSKQSRIEINMSDLHSDPGLRTRILDYNPNIRDEIRRAYLQKGPCQPRNHEFPQKKFGKESRRFNPAWFDEFPYWLEYSIKEDAAFCLCYLFKTNLGEKAGGDSFVGTGLAFRGHDESEDSSNQGNFLELLQFLVDHNEEVRAVALKNAPENLKVTSPKIQKDIVNAAAVETTDAIIRDMDDALFSILIDESRDVSVKEQMIVMFHYVDKKGSVIERFISIEHVTSTTAKSLKASIDALFSRHKLSMCILRGQGYDGASNMSGEFNGLKTLIMRENESAYYVHCFAHQLQLAIVGLAKKHSLVGAFFTLVSNVVNIVGASLKRRDILRDKQALKVVEALTNEELSSGKGLNQATEIKRSCDTSWGSYYGLVQSFDFVFSLHLMRNILGITNALSQALQRDDQDIVNVMDLVELCKQQFHNMRENGWDSLLEEVSVFCRNQSIDVPNMDDMFLARGRSRRNGPKITNMHYYRVDFFYEVIALQLQELNSRFNEANTELLLCLACLSPNDLFSSFDKQKLIRLAQLYPNDFSTQELEVLKDQLQTYIDDMHSNTNFSELQGIAALAKKLVETKKDKAYPLVYLLIKLALTLPVATASVERAFSAMNIVKNRMQ</sequence>
<feature type="compositionally biased region" description="Basic and acidic residues" evidence="1">
    <location>
        <begin position="1"/>
        <end position="11"/>
    </location>
</feature>
<evidence type="ECO:0000313" key="4">
    <source>
        <dbReference type="Proteomes" id="UP001054821"/>
    </source>
</evidence>
<protein>
    <recommendedName>
        <fullName evidence="2">TTF-type domain-containing protein</fullName>
    </recommendedName>
</protein>
<dbReference type="Pfam" id="PF14291">
    <property type="entry name" value="DUF4371"/>
    <property type="match status" value="1"/>
</dbReference>
<reference evidence="3 4" key="1">
    <citation type="journal article" date="2022" name="G3 (Bethesda)">
        <title>Whole-genome sequence and methylome profiling of the almond [Prunus dulcis (Mill.) D.A. Webb] cultivar 'Nonpareil'.</title>
        <authorList>
            <person name="D'Amico-Willman K.M."/>
            <person name="Ouma W.Z."/>
            <person name="Meulia T."/>
            <person name="Sideli G.M."/>
            <person name="Gradziel T.M."/>
            <person name="Fresnedo-Ramirez J."/>
        </authorList>
    </citation>
    <scope>NUCLEOTIDE SEQUENCE [LARGE SCALE GENOMIC DNA]</scope>
    <source>
        <strain evidence="3">Clone GOH B32 T37-40</strain>
    </source>
</reference>
<dbReference type="Proteomes" id="UP001054821">
    <property type="component" value="Chromosome 7"/>
</dbReference>
<dbReference type="InterPro" id="IPR012337">
    <property type="entry name" value="RNaseH-like_sf"/>
</dbReference>
<dbReference type="SMART" id="SM00597">
    <property type="entry name" value="ZnF_TTF"/>
    <property type="match status" value="1"/>
</dbReference>
<dbReference type="InterPro" id="IPR025398">
    <property type="entry name" value="DUF4371"/>
</dbReference>
<dbReference type="PANTHER" id="PTHR11697:SF230">
    <property type="entry name" value="ZINC FINGER, MYM DOMAIN CONTAINING 1"/>
    <property type="match status" value="1"/>
</dbReference>
<evidence type="ECO:0000313" key="3">
    <source>
        <dbReference type="EMBL" id="KAI5316926.1"/>
    </source>
</evidence>
<comment type="caution">
    <text evidence="3">The sequence shown here is derived from an EMBL/GenBank/DDBJ whole genome shotgun (WGS) entry which is preliminary data.</text>
</comment>
<keyword evidence="4" id="KW-1185">Reference proteome</keyword>